<name>A0A0G4EFY6_VITBC</name>
<keyword evidence="2" id="KW-0732">Signal</keyword>
<evidence type="ECO:0000256" key="2">
    <source>
        <dbReference type="SAM" id="SignalP"/>
    </source>
</evidence>
<dbReference type="AlphaFoldDB" id="A0A0G4EFY6"/>
<feature type="chain" id="PRO_5005187697" evidence="2">
    <location>
        <begin position="21"/>
        <end position="374"/>
    </location>
</feature>
<proteinExistence type="predicted"/>
<protein>
    <submittedName>
        <fullName evidence="3">Uncharacterized protein</fullName>
    </submittedName>
</protein>
<dbReference type="InParanoid" id="A0A0G4EFY6"/>
<organism evidence="3 4">
    <name type="scientific">Vitrella brassicaformis (strain CCMP3155)</name>
    <dbReference type="NCBI Taxonomy" id="1169540"/>
    <lineage>
        <taxon>Eukaryota</taxon>
        <taxon>Sar</taxon>
        <taxon>Alveolata</taxon>
        <taxon>Colpodellida</taxon>
        <taxon>Vitrellaceae</taxon>
        <taxon>Vitrella</taxon>
    </lineage>
</organism>
<feature type="compositionally biased region" description="Low complexity" evidence="1">
    <location>
        <begin position="41"/>
        <end position="54"/>
    </location>
</feature>
<sequence length="374" mass="40334">MRESVFPVLLLIISPALLRAGSPHAALTRSLQDDTRRPKVKQAAATKQQASKQQPPLNDTATAEHNGALGRRNCKECGRPCSTDDECCVKICHFDEDSEADETGDESKDMGKCAACVEADGKCTDGANCCSGFCNKGGDESGDRGEVLDEDEGVCEDRPDIITCKDPPPLLAAFAEVGFVPSSDLITSMQTNSGSDDGVDELIGARRIRVPITIVVKRNDGVKSRPTTCPIKIQCFKQDPELECFNEFVPPALFATGGGPNKIRLLTSEVESLFRATYRGLRSEDEDDVNALRELTTVNFEVKSIVADPGIKVKRTGNVIRAKQCSEDVDSGTVGTAKVKATVTVEDEFDGTERTSTKECPVRVVCDEPDFCCG</sequence>
<dbReference type="VEuPathDB" id="CryptoDB:Vbra_3731"/>
<dbReference type="EMBL" id="CDMY01000214">
    <property type="protein sequence ID" value="CEL94295.1"/>
    <property type="molecule type" value="Genomic_DNA"/>
</dbReference>
<dbReference type="Proteomes" id="UP000041254">
    <property type="component" value="Unassembled WGS sequence"/>
</dbReference>
<evidence type="ECO:0000313" key="3">
    <source>
        <dbReference type="EMBL" id="CEL94295.1"/>
    </source>
</evidence>
<evidence type="ECO:0000313" key="4">
    <source>
        <dbReference type="Proteomes" id="UP000041254"/>
    </source>
</evidence>
<gene>
    <name evidence="3" type="ORF">Vbra_3731</name>
</gene>
<reference evidence="3 4" key="1">
    <citation type="submission" date="2014-11" db="EMBL/GenBank/DDBJ databases">
        <authorList>
            <person name="Zhu J."/>
            <person name="Qi W."/>
            <person name="Song R."/>
        </authorList>
    </citation>
    <scope>NUCLEOTIDE SEQUENCE [LARGE SCALE GENOMIC DNA]</scope>
</reference>
<accession>A0A0G4EFY6</accession>
<keyword evidence="4" id="KW-1185">Reference proteome</keyword>
<feature type="region of interest" description="Disordered" evidence="1">
    <location>
        <begin position="28"/>
        <end position="64"/>
    </location>
</feature>
<evidence type="ECO:0000256" key="1">
    <source>
        <dbReference type="SAM" id="MobiDB-lite"/>
    </source>
</evidence>
<feature type="signal peptide" evidence="2">
    <location>
        <begin position="1"/>
        <end position="20"/>
    </location>
</feature>